<feature type="region of interest" description="Disordered" evidence="1">
    <location>
        <begin position="369"/>
        <end position="389"/>
    </location>
</feature>
<evidence type="ECO:0000256" key="1">
    <source>
        <dbReference type="SAM" id="MobiDB-lite"/>
    </source>
</evidence>
<proteinExistence type="predicted"/>
<organism evidence="2 3">
    <name type="scientific">Mycena maculata</name>
    <dbReference type="NCBI Taxonomy" id="230809"/>
    <lineage>
        <taxon>Eukaryota</taxon>
        <taxon>Fungi</taxon>
        <taxon>Dikarya</taxon>
        <taxon>Basidiomycota</taxon>
        <taxon>Agaricomycotina</taxon>
        <taxon>Agaricomycetes</taxon>
        <taxon>Agaricomycetidae</taxon>
        <taxon>Agaricales</taxon>
        <taxon>Marasmiineae</taxon>
        <taxon>Mycenaceae</taxon>
        <taxon>Mycena</taxon>
    </lineage>
</organism>
<dbReference type="Proteomes" id="UP001215280">
    <property type="component" value="Unassembled WGS sequence"/>
</dbReference>
<keyword evidence="3" id="KW-1185">Reference proteome</keyword>
<feature type="region of interest" description="Disordered" evidence="1">
    <location>
        <begin position="623"/>
        <end position="644"/>
    </location>
</feature>
<comment type="caution">
    <text evidence="2">The sequence shown here is derived from an EMBL/GenBank/DDBJ whole genome shotgun (WGS) entry which is preliminary data.</text>
</comment>
<evidence type="ECO:0000313" key="2">
    <source>
        <dbReference type="EMBL" id="KAJ7764513.1"/>
    </source>
</evidence>
<protein>
    <submittedName>
        <fullName evidence="2">Uncharacterized protein</fullName>
    </submittedName>
</protein>
<gene>
    <name evidence="2" type="ORF">DFH07DRAFT_811491</name>
</gene>
<evidence type="ECO:0000313" key="3">
    <source>
        <dbReference type="Proteomes" id="UP001215280"/>
    </source>
</evidence>
<name>A0AAD7JJB3_9AGAR</name>
<sequence length="673" mass="73970">MMSGSDEELARLSLYWLSCVASDLQAAGKKRLDDPNPDVKMARGLIHEARSLNHLATLLSMGPTIFDRYERARVVAVATGAFVKNSLAISVFSSPTSEGTLGAPTTSTASLDVATAKASSLASLPEERTIASDSRQPEYHTASVVLTRNSSNSTEGKRITFHIPAVTPDKDKEFCRDLLQAAEESIKGLSFNDFNDFAEKAMRLLKAAAARIREEPQSRENILGAVSRFFIHACRAKLTSRVEELRRHYWLDDILDNWTPLETDVAEAPVAVKHTHISKYLVGVGLKPVDDEANPLVFIFSAATAPLWWRAICFCLRALLAAISLDNGVIALGRVFAASTMLHRLLQLVPTLWRLRSLDEHLKTCRTDSLADSAGPDNVANEPKDGDEDRITEDEEHVMEDALPTDNSVSDSEVSELERFHRAADSICAWTTAVRYLLASRLVDEPVAIHMSIVDLPRTPMSTIGPDALIQRWISKGYWASTIAPQIRPLLEKRDPVKNPGSGACHCEAGLMASLLYTGLNLKDAKATIKEPDFISGAFEVEGLPTSLTIGVAKKCCPLCSMLGDAIQSSFKFPVNLPGKHSRFFPWVPPEWLPVNVLLDMETRLLAVVREMVGGDHLTSSRASFPYSDRTSEPSSGENEAYDDLLDNMAGASGSVIKIEHDRRLKHARRQST</sequence>
<dbReference type="EMBL" id="JARJLG010000037">
    <property type="protein sequence ID" value="KAJ7764513.1"/>
    <property type="molecule type" value="Genomic_DNA"/>
</dbReference>
<reference evidence="2" key="1">
    <citation type="submission" date="2023-03" db="EMBL/GenBank/DDBJ databases">
        <title>Massive genome expansion in bonnet fungi (Mycena s.s.) driven by repeated elements and novel gene families across ecological guilds.</title>
        <authorList>
            <consortium name="Lawrence Berkeley National Laboratory"/>
            <person name="Harder C.B."/>
            <person name="Miyauchi S."/>
            <person name="Viragh M."/>
            <person name="Kuo A."/>
            <person name="Thoen E."/>
            <person name="Andreopoulos B."/>
            <person name="Lu D."/>
            <person name="Skrede I."/>
            <person name="Drula E."/>
            <person name="Henrissat B."/>
            <person name="Morin E."/>
            <person name="Kohler A."/>
            <person name="Barry K."/>
            <person name="LaButti K."/>
            <person name="Morin E."/>
            <person name="Salamov A."/>
            <person name="Lipzen A."/>
            <person name="Mereny Z."/>
            <person name="Hegedus B."/>
            <person name="Baldrian P."/>
            <person name="Stursova M."/>
            <person name="Weitz H."/>
            <person name="Taylor A."/>
            <person name="Grigoriev I.V."/>
            <person name="Nagy L.G."/>
            <person name="Martin F."/>
            <person name="Kauserud H."/>
        </authorList>
    </citation>
    <scope>NUCLEOTIDE SEQUENCE</scope>
    <source>
        <strain evidence="2">CBHHK188m</strain>
    </source>
</reference>
<dbReference type="AlphaFoldDB" id="A0AAD7JJB3"/>
<accession>A0AAD7JJB3</accession>